<accession>A0A699L0R2</accession>
<dbReference type="InterPro" id="IPR021109">
    <property type="entry name" value="Peptidase_aspartic_dom_sf"/>
</dbReference>
<evidence type="ECO:0000313" key="1">
    <source>
        <dbReference type="EMBL" id="GFB20607.1"/>
    </source>
</evidence>
<dbReference type="Gene3D" id="2.40.70.10">
    <property type="entry name" value="Acid Proteases"/>
    <property type="match status" value="1"/>
</dbReference>
<dbReference type="PANTHER" id="PTHR33067">
    <property type="entry name" value="RNA-DIRECTED DNA POLYMERASE-RELATED"/>
    <property type="match status" value="1"/>
</dbReference>
<name>A0A699L0R2_TANCI</name>
<dbReference type="EMBL" id="BKCJ010575208">
    <property type="protein sequence ID" value="GFB20607.1"/>
    <property type="molecule type" value="Genomic_DNA"/>
</dbReference>
<proteinExistence type="predicted"/>
<comment type="caution">
    <text evidence="1">The sequence shown here is derived from an EMBL/GenBank/DDBJ whole genome shotgun (WGS) entry which is preliminary data.</text>
</comment>
<dbReference type="AlphaFoldDB" id="A0A699L0R2"/>
<reference evidence="1" key="1">
    <citation type="journal article" date="2019" name="Sci. Rep.">
        <title>Draft genome of Tanacetum cinerariifolium, the natural source of mosquito coil.</title>
        <authorList>
            <person name="Yamashiro T."/>
            <person name="Shiraishi A."/>
            <person name="Satake H."/>
            <person name="Nakayama K."/>
        </authorList>
    </citation>
    <scope>NUCLEOTIDE SEQUENCE</scope>
</reference>
<evidence type="ECO:0008006" key="2">
    <source>
        <dbReference type="Google" id="ProtNLM"/>
    </source>
</evidence>
<protein>
    <recommendedName>
        <fullName evidence="2">Reverse transcriptase domain-containing protein</fullName>
    </recommendedName>
</protein>
<gene>
    <name evidence="1" type="ORF">Tci_692578</name>
</gene>
<dbReference type="PANTHER" id="PTHR33067:SF35">
    <property type="entry name" value="ASPARTIC PEPTIDASE DDI1-TYPE DOMAIN-CONTAINING PROTEIN"/>
    <property type="match status" value="1"/>
</dbReference>
<organism evidence="1">
    <name type="scientific">Tanacetum cinerariifolium</name>
    <name type="common">Dalmatian daisy</name>
    <name type="synonym">Chrysanthemum cinerariifolium</name>
    <dbReference type="NCBI Taxonomy" id="118510"/>
    <lineage>
        <taxon>Eukaryota</taxon>
        <taxon>Viridiplantae</taxon>
        <taxon>Streptophyta</taxon>
        <taxon>Embryophyta</taxon>
        <taxon>Tracheophyta</taxon>
        <taxon>Spermatophyta</taxon>
        <taxon>Magnoliopsida</taxon>
        <taxon>eudicotyledons</taxon>
        <taxon>Gunneridae</taxon>
        <taxon>Pentapetalae</taxon>
        <taxon>asterids</taxon>
        <taxon>campanulids</taxon>
        <taxon>Asterales</taxon>
        <taxon>Asteraceae</taxon>
        <taxon>Asteroideae</taxon>
        <taxon>Anthemideae</taxon>
        <taxon>Anthemidinae</taxon>
        <taxon>Tanacetum</taxon>
    </lineage>
</organism>
<sequence length="184" mass="20909">MFTRSQRLPKGIGTPKPVSMVIEMIDRSMQSLKGKVENVLVKIDKFIFLVDFVVLDIVEDNKVPIIIGRPMLATAHTRINVFSRKISLEVGTEKVVFNVNKGKTRLSVCVINNFQVPEDFGEPKGLEEFLMNDEINEDLRDFLEENDLLPGIDLDSFEVLPDSDGEIRIRLEDLGEGIENFWDA</sequence>